<feature type="domain" description="RimM N-terminal" evidence="6">
    <location>
        <begin position="10"/>
        <end position="91"/>
    </location>
</feature>
<reference evidence="8" key="1">
    <citation type="journal article" date="2020" name="mSystems">
        <title>Genome- and Community-Level Interaction Insights into Carbon Utilization and Element Cycling Functions of Hydrothermarchaeota in Hydrothermal Sediment.</title>
        <authorList>
            <person name="Zhou Z."/>
            <person name="Liu Y."/>
            <person name="Xu W."/>
            <person name="Pan J."/>
            <person name="Luo Z.H."/>
            <person name="Li M."/>
        </authorList>
    </citation>
    <scope>NUCLEOTIDE SEQUENCE [LARGE SCALE GENOMIC DNA]</scope>
    <source>
        <strain evidence="8">HyVt-493</strain>
    </source>
</reference>
<dbReference type="HAMAP" id="MF_00014">
    <property type="entry name" value="Ribosome_mat_RimM"/>
    <property type="match status" value="1"/>
</dbReference>
<dbReference type="GO" id="GO:0006364">
    <property type="term" value="P:rRNA processing"/>
    <property type="evidence" value="ECO:0007669"/>
    <property type="project" value="UniProtKB-UniRule"/>
</dbReference>
<evidence type="ECO:0000259" key="7">
    <source>
        <dbReference type="Pfam" id="PF24986"/>
    </source>
</evidence>
<evidence type="ECO:0000256" key="4">
    <source>
        <dbReference type="ARBA" id="ARBA00023186"/>
    </source>
</evidence>
<comment type="similarity">
    <text evidence="5">Belongs to the RimM family.</text>
</comment>
<evidence type="ECO:0000256" key="3">
    <source>
        <dbReference type="ARBA" id="ARBA00022552"/>
    </source>
</evidence>
<evidence type="ECO:0000313" key="8">
    <source>
        <dbReference type="EMBL" id="HFC93063.1"/>
    </source>
</evidence>
<dbReference type="SUPFAM" id="SSF50447">
    <property type="entry name" value="Translation proteins"/>
    <property type="match status" value="1"/>
</dbReference>
<dbReference type="InterPro" id="IPR002676">
    <property type="entry name" value="RimM_N"/>
</dbReference>
<dbReference type="Pfam" id="PF01782">
    <property type="entry name" value="RimM"/>
    <property type="match status" value="1"/>
</dbReference>
<dbReference type="Proteomes" id="UP000885750">
    <property type="component" value="Unassembled WGS sequence"/>
</dbReference>
<comment type="function">
    <text evidence="5">An accessory protein needed during the final step in the assembly of 30S ribosomal subunit, possibly for assembly of the head region. Essential for efficient processing of 16S rRNA. May be needed both before and after RbfA during the maturation of 16S rRNA. It has affinity for free ribosomal 30S subunits but not for 70S ribosomes.</text>
</comment>
<dbReference type="NCBIfam" id="TIGR02273">
    <property type="entry name" value="16S_RimM"/>
    <property type="match status" value="1"/>
</dbReference>
<sequence>MKQSSDYIHLGEISGVFGVKGWVKVFSHTAPRENIAKYKEWQLGAGDDKQSIKVLNGRRQGKVVVAHLEGVHYPDQARELIGTEIYINQSQLLKLKKGEYYWSDLEGLAVFTTTGVDLGKIAWLFETGNNDVLVVEGDRERYIPYIDNVVISVDLQATQMVVDWDPEF</sequence>
<dbReference type="GO" id="GO:0043022">
    <property type="term" value="F:ribosome binding"/>
    <property type="evidence" value="ECO:0007669"/>
    <property type="project" value="InterPro"/>
</dbReference>
<name>A0A7V2T3V5_LEUMU</name>
<accession>A0A7V2T3V5</accession>
<dbReference type="Gene3D" id="2.30.30.240">
    <property type="entry name" value="PRC-barrel domain"/>
    <property type="match status" value="1"/>
</dbReference>
<keyword evidence="4 5" id="KW-0143">Chaperone</keyword>
<protein>
    <recommendedName>
        <fullName evidence="5">Ribosome maturation factor RimM</fullName>
    </recommendedName>
</protein>
<dbReference type="PANTHER" id="PTHR33692">
    <property type="entry name" value="RIBOSOME MATURATION FACTOR RIMM"/>
    <property type="match status" value="1"/>
</dbReference>
<comment type="domain">
    <text evidence="5">The PRC barrel domain binds ribosomal protein uS19.</text>
</comment>
<dbReference type="GO" id="GO:0005840">
    <property type="term" value="C:ribosome"/>
    <property type="evidence" value="ECO:0007669"/>
    <property type="project" value="InterPro"/>
</dbReference>
<keyword evidence="1 5" id="KW-0963">Cytoplasm</keyword>
<proteinExistence type="inferred from homology"/>
<dbReference type="GO" id="GO:0042274">
    <property type="term" value="P:ribosomal small subunit biogenesis"/>
    <property type="evidence" value="ECO:0007669"/>
    <property type="project" value="UniProtKB-UniRule"/>
</dbReference>
<dbReference type="InterPro" id="IPR056792">
    <property type="entry name" value="PRC_RimM"/>
</dbReference>
<dbReference type="EMBL" id="DRMS01000360">
    <property type="protein sequence ID" value="HFC93063.1"/>
    <property type="molecule type" value="Genomic_DNA"/>
</dbReference>
<dbReference type="InterPro" id="IPR009000">
    <property type="entry name" value="Transl_B-barrel_sf"/>
</dbReference>
<evidence type="ECO:0000256" key="5">
    <source>
        <dbReference type="HAMAP-Rule" id="MF_00014"/>
    </source>
</evidence>
<keyword evidence="3 5" id="KW-0698">rRNA processing</keyword>
<comment type="subunit">
    <text evidence="5">Binds ribosomal protein uS19.</text>
</comment>
<evidence type="ECO:0000256" key="1">
    <source>
        <dbReference type="ARBA" id="ARBA00022490"/>
    </source>
</evidence>
<dbReference type="SUPFAM" id="SSF50346">
    <property type="entry name" value="PRC-barrel domain"/>
    <property type="match status" value="1"/>
</dbReference>
<dbReference type="InterPro" id="IPR011033">
    <property type="entry name" value="PRC_barrel-like_sf"/>
</dbReference>
<dbReference type="PANTHER" id="PTHR33692:SF1">
    <property type="entry name" value="RIBOSOME MATURATION FACTOR RIMM"/>
    <property type="match status" value="1"/>
</dbReference>
<dbReference type="InterPro" id="IPR036976">
    <property type="entry name" value="RimM_N_sf"/>
</dbReference>
<comment type="subcellular location">
    <subcellularLocation>
        <location evidence="5">Cytoplasm</location>
    </subcellularLocation>
</comment>
<dbReference type="Gene3D" id="2.40.30.60">
    <property type="entry name" value="RimM"/>
    <property type="match status" value="1"/>
</dbReference>
<dbReference type="AlphaFoldDB" id="A0A7V2T3V5"/>
<dbReference type="Pfam" id="PF24986">
    <property type="entry name" value="PRC_RimM"/>
    <property type="match status" value="1"/>
</dbReference>
<keyword evidence="2 5" id="KW-0690">Ribosome biogenesis</keyword>
<evidence type="ECO:0000259" key="6">
    <source>
        <dbReference type="Pfam" id="PF01782"/>
    </source>
</evidence>
<comment type="caution">
    <text evidence="8">The sequence shown here is derived from an EMBL/GenBank/DDBJ whole genome shotgun (WGS) entry which is preliminary data.</text>
</comment>
<evidence type="ECO:0000256" key="2">
    <source>
        <dbReference type="ARBA" id="ARBA00022517"/>
    </source>
</evidence>
<dbReference type="GO" id="GO:0005737">
    <property type="term" value="C:cytoplasm"/>
    <property type="evidence" value="ECO:0007669"/>
    <property type="project" value="UniProtKB-SubCell"/>
</dbReference>
<organism evidence="8">
    <name type="scientific">Leucothrix mucor</name>
    <dbReference type="NCBI Taxonomy" id="45248"/>
    <lineage>
        <taxon>Bacteria</taxon>
        <taxon>Pseudomonadati</taxon>
        <taxon>Pseudomonadota</taxon>
        <taxon>Gammaproteobacteria</taxon>
        <taxon>Thiotrichales</taxon>
        <taxon>Thiotrichaceae</taxon>
        <taxon>Leucothrix</taxon>
    </lineage>
</organism>
<dbReference type="InterPro" id="IPR011961">
    <property type="entry name" value="RimM"/>
</dbReference>
<feature type="domain" description="Ribosome maturation factor RimM PRC barrel" evidence="7">
    <location>
        <begin position="102"/>
        <end position="165"/>
    </location>
</feature>
<gene>
    <name evidence="5 8" type="primary">rimM</name>
    <name evidence="8" type="ORF">ENJ51_09655</name>
</gene>